<keyword evidence="8 11" id="KW-0456">Lyase</keyword>
<dbReference type="EC" id="4.1.1.65" evidence="11"/>
<evidence type="ECO:0000313" key="13">
    <source>
        <dbReference type="Proteomes" id="UP001250932"/>
    </source>
</evidence>
<comment type="similarity">
    <text evidence="11">Belongs to the phosphatidylserine decarboxylase family. PSD-A subfamily.</text>
</comment>
<comment type="function">
    <text evidence="11">Catalyzes the formation of phosphatidylethanolamine (PtdEtn) from phosphatidylserine (PtdSer).</text>
</comment>
<comment type="subunit">
    <text evidence="11">Heterodimer of a large membrane-associated beta subunit and a small pyruvoyl-containing alpha subunit.</text>
</comment>
<feature type="site" description="Cleavage (non-hydrolytic); by autocatalysis" evidence="11">
    <location>
        <begin position="184"/>
        <end position="185"/>
    </location>
</feature>
<keyword evidence="4 11" id="KW-0443">Lipid metabolism</keyword>
<comment type="subcellular location">
    <subcellularLocation>
        <location evidence="11">Cell membrane</location>
        <topology evidence="11">Peripheral membrane protein</topology>
    </subcellularLocation>
</comment>
<evidence type="ECO:0000256" key="1">
    <source>
        <dbReference type="ARBA" id="ARBA00022475"/>
    </source>
</evidence>
<dbReference type="GO" id="GO:0004609">
    <property type="term" value="F:phosphatidylserine decarboxylase activity"/>
    <property type="evidence" value="ECO:0007669"/>
    <property type="project" value="UniProtKB-EC"/>
</dbReference>
<evidence type="ECO:0000256" key="3">
    <source>
        <dbReference type="ARBA" id="ARBA00022793"/>
    </source>
</evidence>
<comment type="caution">
    <text evidence="12">The sequence shown here is derived from an EMBL/GenBank/DDBJ whole genome shotgun (WGS) entry which is preliminary data.</text>
</comment>
<gene>
    <name evidence="11" type="primary">psd</name>
    <name evidence="12" type="ORF">PPG34_08620</name>
</gene>
<dbReference type="RefSeq" id="WP_313832821.1">
    <property type="nucleotide sequence ID" value="NZ_JAQOUE010000001.1"/>
</dbReference>
<comment type="cofactor">
    <cofactor evidence="11">
        <name>pyruvate</name>
        <dbReference type="ChEBI" id="CHEBI:15361"/>
    </cofactor>
    <text evidence="11">Binds 1 pyruvoyl group covalently per subunit.</text>
</comment>
<dbReference type="Pfam" id="PF02666">
    <property type="entry name" value="PS_Dcarbxylase"/>
    <property type="match status" value="1"/>
</dbReference>
<evidence type="ECO:0000256" key="9">
    <source>
        <dbReference type="ARBA" id="ARBA00023264"/>
    </source>
</evidence>
<protein>
    <recommendedName>
        <fullName evidence="11">Phosphatidylserine decarboxylase proenzyme</fullName>
        <ecNumber evidence="11">4.1.1.65</ecNumber>
    </recommendedName>
    <component>
        <recommendedName>
            <fullName evidence="11">Phosphatidylserine decarboxylase alpha chain</fullName>
        </recommendedName>
    </component>
    <component>
        <recommendedName>
            <fullName evidence="11">Phosphatidylserine decarboxylase beta chain</fullName>
        </recommendedName>
    </component>
</protein>
<feature type="modified residue" description="Pyruvic acid (Ser); by autocatalysis" evidence="11">
    <location>
        <position position="185"/>
    </location>
</feature>
<organism evidence="12 13">
    <name type="scientific">Candidatus Nitronereus thalassa</name>
    <dbReference type="NCBI Taxonomy" id="3020898"/>
    <lineage>
        <taxon>Bacteria</taxon>
        <taxon>Pseudomonadati</taxon>
        <taxon>Nitrospirota</taxon>
        <taxon>Nitrospiria</taxon>
        <taxon>Nitrospirales</taxon>
        <taxon>Nitrospiraceae</taxon>
        <taxon>Candidatus Nitronereus</taxon>
    </lineage>
</organism>
<accession>A0ABU3K7S8</accession>
<evidence type="ECO:0000256" key="10">
    <source>
        <dbReference type="ARBA" id="ARBA00023317"/>
    </source>
</evidence>
<dbReference type="NCBIfam" id="NF003678">
    <property type="entry name" value="PRK05305.1-2"/>
    <property type="match status" value="1"/>
</dbReference>
<keyword evidence="1 11" id="KW-1003">Cell membrane</keyword>
<comment type="catalytic activity">
    <reaction evidence="11">
        <text>a 1,2-diacyl-sn-glycero-3-phospho-L-serine + H(+) = a 1,2-diacyl-sn-glycero-3-phosphoethanolamine + CO2</text>
        <dbReference type="Rhea" id="RHEA:20828"/>
        <dbReference type="ChEBI" id="CHEBI:15378"/>
        <dbReference type="ChEBI" id="CHEBI:16526"/>
        <dbReference type="ChEBI" id="CHEBI:57262"/>
        <dbReference type="ChEBI" id="CHEBI:64612"/>
        <dbReference type="EC" id="4.1.1.65"/>
    </reaction>
</comment>
<keyword evidence="6 11" id="KW-0865">Zymogen</keyword>
<keyword evidence="10 11" id="KW-0670">Pyruvate</keyword>
<feature type="chain" id="PRO_5044898254" description="Phosphatidylserine decarboxylase alpha chain" evidence="11">
    <location>
        <begin position="185"/>
        <end position="216"/>
    </location>
</feature>
<evidence type="ECO:0000313" key="12">
    <source>
        <dbReference type="EMBL" id="MDT7042414.1"/>
    </source>
</evidence>
<keyword evidence="7 11" id="KW-0594">Phospholipid biosynthesis</keyword>
<dbReference type="PANTHER" id="PTHR35809">
    <property type="entry name" value="ARCHAETIDYLSERINE DECARBOXYLASE PROENZYME-RELATED"/>
    <property type="match status" value="1"/>
</dbReference>
<keyword evidence="9 11" id="KW-1208">Phospholipid metabolism</keyword>
<keyword evidence="2 11" id="KW-0444">Lipid biosynthesis</keyword>
<feature type="chain" id="PRO_5044898255" description="Phosphatidylserine decarboxylase beta chain" evidence="11">
    <location>
        <begin position="1"/>
        <end position="184"/>
    </location>
</feature>
<proteinExistence type="inferred from homology"/>
<comment type="PTM">
    <text evidence="11">Is synthesized initially as an inactive proenzyme. Formation of the active enzyme involves a self-maturation process in which the active site pyruvoyl group is generated from an internal serine residue via an autocatalytic post-translational modification. Two non-identical subunits are generated from the proenzyme in this reaction, and the pyruvate is formed at the N-terminus of the alpha chain, which is derived from the carboxyl end of the proenzyme. The post-translation cleavage follows an unusual pathway, termed non-hydrolytic serinolysis, in which the side chain hydroxyl group of the serine supplies its oxygen atom to form the C-terminus of the beta chain, while the remainder of the serine residue undergoes an oxidative deamination to produce ammonia and the pyruvoyl prosthetic group on the alpha chain.</text>
</comment>
<evidence type="ECO:0000256" key="5">
    <source>
        <dbReference type="ARBA" id="ARBA00023136"/>
    </source>
</evidence>
<evidence type="ECO:0000256" key="6">
    <source>
        <dbReference type="ARBA" id="ARBA00023145"/>
    </source>
</evidence>
<evidence type="ECO:0000256" key="4">
    <source>
        <dbReference type="ARBA" id="ARBA00023098"/>
    </source>
</evidence>
<sequence>MADRAQGIPIAKEGVPFVMGAAVPAVLAGFLGCKKVSFALGAIACFTGWFFRNPARTIPLGDDFILASGDGQIIAIQEEFEPRYLKEQCIRISIFLNIFDVHINRMPCAGTVVDVAYQPGQFINASDPDATVHNEQNALMIETPSKQKVLCVQVAGLIARRIVCWVQPGETAVPGERFGLIRFGSRMDTFFPVNSRIRVKMGDRVKGGESILAELV</sequence>
<keyword evidence="13" id="KW-1185">Reference proteome</keyword>
<evidence type="ECO:0000256" key="7">
    <source>
        <dbReference type="ARBA" id="ARBA00023209"/>
    </source>
</evidence>
<dbReference type="Proteomes" id="UP001250932">
    <property type="component" value="Unassembled WGS sequence"/>
</dbReference>
<evidence type="ECO:0000256" key="11">
    <source>
        <dbReference type="HAMAP-Rule" id="MF_00664"/>
    </source>
</evidence>
<keyword evidence="5 11" id="KW-0472">Membrane</keyword>
<reference evidence="12 13" key="1">
    <citation type="journal article" date="2023" name="ISME J.">
        <title>Cultivation and genomic characterization of novel and ubiquitous marine nitrite-oxidizing bacteria from the Nitrospirales.</title>
        <authorList>
            <person name="Mueller A.J."/>
            <person name="Daebeler A."/>
            <person name="Herbold C.W."/>
            <person name="Kirkegaard R.H."/>
            <person name="Daims H."/>
        </authorList>
    </citation>
    <scope>NUCLEOTIDE SEQUENCE [LARGE SCALE GENOMIC DNA]</scope>
    <source>
        <strain evidence="12 13">EB</strain>
    </source>
</reference>
<feature type="active site" description="Schiff-base intermediate with substrate; via pyruvic acid" evidence="11">
    <location>
        <position position="185"/>
    </location>
</feature>
<dbReference type="HAMAP" id="MF_00664">
    <property type="entry name" value="PS_decarb_PSD_A"/>
    <property type="match status" value="1"/>
</dbReference>
<dbReference type="PROSITE" id="PS51257">
    <property type="entry name" value="PROKAR_LIPOPROTEIN"/>
    <property type="match status" value="1"/>
</dbReference>
<dbReference type="PANTHER" id="PTHR35809:SF1">
    <property type="entry name" value="ARCHAETIDYLSERINE DECARBOXYLASE PROENZYME-RELATED"/>
    <property type="match status" value="1"/>
</dbReference>
<evidence type="ECO:0000256" key="2">
    <source>
        <dbReference type="ARBA" id="ARBA00022516"/>
    </source>
</evidence>
<comment type="pathway">
    <text evidence="11">Phospholipid metabolism; phosphatidylethanolamine biosynthesis; phosphatidylethanolamine from CDP-diacylglycerol: step 2/2.</text>
</comment>
<dbReference type="InterPro" id="IPR003817">
    <property type="entry name" value="PS_Dcarbxylase"/>
</dbReference>
<dbReference type="InterPro" id="IPR033175">
    <property type="entry name" value="PSD-A"/>
</dbReference>
<evidence type="ECO:0000256" key="8">
    <source>
        <dbReference type="ARBA" id="ARBA00023239"/>
    </source>
</evidence>
<name>A0ABU3K7S8_9BACT</name>
<keyword evidence="3 11" id="KW-0210">Decarboxylase</keyword>
<dbReference type="EMBL" id="JAQOUE010000001">
    <property type="protein sequence ID" value="MDT7042414.1"/>
    <property type="molecule type" value="Genomic_DNA"/>
</dbReference>